<evidence type="ECO:0000256" key="4">
    <source>
        <dbReference type="RuleBase" id="RU361118"/>
    </source>
</evidence>
<evidence type="ECO:0000256" key="5">
    <source>
        <dbReference type="SAM" id="MobiDB-lite"/>
    </source>
</evidence>
<keyword evidence="8" id="KW-1185">Reference proteome</keyword>
<protein>
    <recommendedName>
        <fullName evidence="4">Phosphomannomutase</fullName>
        <ecNumber evidence="4">5.4.2.8</ecNumber>
    </recommendedName>
</protein>
<comment type="subunit">
    <text evidence="4">Homodimer.</text>
</comment>
<keyword evidence="1 4" id="KW-0963">Cytoplasm</keyword>
<dbReference type="UniPathway" id="UPA00126">
    <property type="reaction ID" value="UER00424"/>
</dbReference>
<dbReference type="GO" id="GO:0006013">
    <property type="term" value="P:mannose metabolic process"/>
    <property type="evidence" value="ECO:0007669"/>
    <property type="project" value="TreeGrafter"/>
</dbReference>
<comment type="subcellular location">
    <subcellularLocation>
        <location evidence="4">Cytoplasm</location>
    </subcellularLocation>
</comment>
<dbReference type="EC" id="5.4.2.8" evidence="4"/>
<keyword evidence="4" id="KW-0413">Isomerase</keyword>
<dbReference type="InterPro" id="IPR005002">
    <property type="entry name" value="PMM"/>
</dbReference>
<dbReference type="SUPFAM" id="SSF56784">
    <property type="entry name" value="HAD-like"/>
    <property type="match status" value="1"/>
</dbReference>
<comment type="similarity">
    <text evidence="4">Belongs to the eukaryotic PMM family.</text>
</comment>
<organism evidence="7 8">
    <name type="scientific">Camellia sinensis</name>
    <name type="common">Tea plant</name>
    <name type="synonym">Thea sinensis</name>
    <dbReference type="NCBI Taxonomy" id="4442"/>
    <lineage>
        <taxon>Eukaryota</taxon>
        <taxon>Viridiplantae</taxon>
        <taxon>Streptophyta</taxon>
        <taxon>Embryophyta</taxon>
        <taxon>Tracheophyta</taxon>
        <taxon>Spermatophyta</taxon>
        <taxon>Magnoliopsida</taxon>
        <taxon>eudicotyledons</taxon>
        <taxon>Gunneridae</taxon>
        <taxon>Pentapetalae</taxon>
        <taxon>asterids</taxon>
        <taxon>Ericales</taxon>
        <taxon>Theaceae</taxon>
        <taxon>Camellia</taxon>
    </lineage>
</organism>
<feature type="non-terminal residue" evidence="7">
    <location>
        <position position="1"/>
    </location>
</feature>
<sequence length="113" mass="13035">KFFRSNIVANCLTFYSIFAICAAINDYDYEFAENGLVAYKDGKLIGTQSLRSYLGEEKLKEFINFTLHYIADLDIPIKRGTFIEFQSGMLNESPIGQNCSQEEQDEFEKYDKV</sequence>
<keyword evidence="3" id="KW-0460">Magnesium</keyword>
<name>A0A7J7HEF8_CAMSI</name>
<dbReference type="InterPro" id="IPR036412">
    <property type="entry name" value="HAD-like_sf"/>
</dbReference>
<dbReference type="Pfam" id="PF03332">
    <property type="entry name" value="PMM"/>
    <property type="match status" value="1"/>
</dbReference>
<evidence type="ECO:0000256" key="6">
    <source>
        <dbReference type="SAM" id="SignalP"/>
    </source>
</evidence>
<dbReference type="GO" id="GO:0004615">
    <property type="term" value="F:phosphomannomutase activity"/>
    <property type="evidence" value="ECO:0007669"/>
    <property type="project" value="UniProtKB-EC"/>
</dbReference>
<dbReference type="AlphaFoldDB" id="A0A7J7HEF8"/>
<keyword evidence="2" id="KW-0479">Metal-binding</keyword>
<dbReference type="InterPro" id="IPR043169">
    <property type="entry name" value="PMM_cap"/>
</dbReference>
<evidence type="ECO:0000256" key="1">
    <source>
        <dbReference type="ARBA" id="ARBA00022490"/>
    </source>
</evidence>
<dbReference type="PANTHER" id="PTHR10466:SF0">
    <property type="entry name" value="PHOSPHOMANNOMUTASE"/>
    <property type="match status" value="1"/>
</dbReference>
<dbReference type="GO" id="GO:0009298">
    <property type="term" value="P:GDP-mannose biosynthetic process"/>
    <property type="evidence" value="ECO:0007669"/>
    <property type="project" value="UniProtKB-UniPathway"/>
</dbReference>
<comment type="function">
    <text evidence="4">Catalyzes the interconversion of mannose-6-phosphate to mannose-1-phosphate, the precursor for the synthesis of GDP-mannose. GDP-mannose is an essential sugar nucleotide for the synthesis of D-mannose-containing cell wall polysaccharides (galactomannans and glucomannans), glycolipids, glycoproteins and the antioxidant L-ascorbate.</text>
</comment>
<evidence type="ECO:0000256" key="2">
    <source>
        <dbReference type="ARBA" id="ARBA00022723"/>
    </source>
</evidence>
<accession>A0A7J7HEF8</accession>
<reference evidence="7 8" key="2">
    <citation type="submission" date="2020-07" db="EMBL/GenBank/DDBJ databases">
        <title>Genome assembly of wild tea tree DASZ reveals pedigree and selection history of tea varieties.</title>
        <authorList>
            <person name="Zhang W."/>
        </authorList>
    </citation>
    <scope>NUCLEOTIDE SEQUENCE [LARGE SCALE GENOMIC DNA]</scope>
    <source>
        <strain evidence="8">cv. G240</strain>
        <tissue evidence="7">Leaf</tissue>
    </source>
</reference>
<dbReference type="GO" id="GO:0005829">
    <property type="term" value="C:cytosol"/>
    <property type="evidence" value="ECO:0007669"/>
    <property type="project" value="TreeGrafter"/>
</dbReference>
<reference evidence="8" key="1">
    <citation type="journal article" date="2020" name="Nat. Commun.">
        <title>Genome assembly of wild tea tree DASZ reveals pedigree and selection history of tea varieties.</title>
        <authorList>
            <person name="Zhang W."/>
            <person name="Zhang Y."/>
            <person name="Qiu H."/>
            <person name="Guo Y."/>
            <person name="Wan H."/>
            <person name="Zhang X."/>
            <person name="Scossa F."/>
            <person name="Alseekh S."/>
            <person name="Zhang Q."/>
            <person name="Wang P."/>
            <person name="Xu L."/>
            <person name="Schmidt M.H."/>
            <person name="Jia X."/>
            <person name="Li D."/>
            <person name="Zhu A."/>
            <person name="Guo F."/>
            <person name="Chen W."/>
            <person name="Ni D."/>
            <person name="Usadel B."/>
            <person name="Fernie A.R."/>
            <person name="Wen W."/>
        </authorList>
    </citation>
    <scope>NUCLEOTIDE SEQUENCE [LARGE SCALE GENOMIC DNA]</scope>
    <source>
        <strain evidence="8">cv. G240</strain>
    </source>
</reference>
<comment type="pathway">
    <text evidence="4">Nucleotide-sugar biosynthesis; GDP-alpha-D-mannose biosynthesis; alpha-D-mannose 1-phosphate from D-fructose 6-phosphate: step 2/2.</text>
</comment>
<comment type="catalytic activity">
    <reaction evidence="4">
        <text>alpha-D-mannose 1-phosphate = D-mannose 6-phosphate</text>
        <dbReference type="Rhea" id="RHEA:11140"/>
        <dbReference type="ChEBI" id="CHEBI:58409"/>
        <dbReference type="ChEBI" id="CHEBI:58735"/>
        <dbReference type="EC" id="5.4.2.8"/>
    </reaction>
</comment>
<feature type="chain" id="PRO_5029458775" description="Phosphomannomutase" evidence="6">
    <location>
        <begin position="24"/>
        <end position="113"/>
    </location>
</feature>
<gene>
    <name evidence="7" type="ORF">HYC85_009237</name>
</gene>
<comment type="caution">
    <text evidence="7">The sequence shown here is derived from an EMBL/GenBank/DDBJ whole genome shotgun (WGS) entry which is preliminary data.</text>
</comment>
<proteinExistence type="inferred from homology"/>
<feature type="signal peptide" evidence="6">
    <location>
        <begin position="1"/>
        <end position="23"/>
    </location>
</feature>
<dbReference type="Proteomes" id="UP000593564">
    <property type="component" value="Unassembled WGS sequence"/>
</dbReference>
<dbReference type="Gene3D" id="3.30.1240.20">
    <property type="match status" value="1"/>
</dbReference>
<evidence type="ECO:0000313" key="7">
    <source>
        <dbReference type="EMBL" id="KAF5951293.1"/>
    </source>
</evidence>
<dbReference type="EMBL" id="JACBKZ010000004">
    <property type="protein sequence ID" value="KAF5951293.1"/>
    <property type="molecule type" value="Genomic_DNA"/>
</dbReference>
<dbReference type="PANTHER" id="PTHR10466">
    <property type="entry name" value="PHOSPHOMANNOMUTASE"/>
    <property type="match status" value="1"/>
</dbReference>
<evidence type="ECO:0000256" key="3">
    <source>
        <dbReference type="ARBA" id="ARBA00022842"/>
    </source>
</evidence>
<feature type="region of interest" description="Disordered" evidence="5">
    <location>
        <begin position="94"/>
        <end position="113"/>
    </location>
</feature>
<keyword evidence="6" id="KW-0732">Signal</keyword>
<dbReference type="GO" id="GO:0006487">
    <property type="term" value="P:protein N-linked glycosylation"/>
    <property type="evidence" value="ECO:0007669"/>
    <property type="project" value="TreeGrafter"/>
</dbReference>
<dbReference type="GO" id="GO:0046872">
    <property type="term" value="F:metal ion binding"/>
    <property type="evidence" value="ECO:0007669"/>
    <property type="project" value="UniProtKB-KW"/>
</dbReference>
<evidence type="ECO:0000313" key="8">
    <source>
        <dbReference type="Proteomes" id="UP000593564"/>
    </source>
</evidence>